<dbReference type="InterPro" id="IPR016443">
    <property type="entry name" value="RNA3'_term_phos_cyc_type_2"/>
</dbReference>
<dbReference type="InterPro" id="IPR020719">
    <property type="entry name" value="RNA3'_term_phos_cycl-like_CS"/>
</dbReference>
<dbReference type="EMBL" id="ML002424">
    <property type="protein sequence ID" value="RKP37960.1"/>
    <property type="molecule type" value="Genomic_DNA"/>
</dbReference>
<dbReference type="InterPro" id="IPR023797">
    <property type="entry name" value="RNA3'_phos_cyclase_dom"/>
</dbReference>
<dbReference type="STRING" id="215637.A0A4P9ZYU8"/>
<keyword evidence="3" id="KW-0690">Ribosome biogenesis</keyword>
<keyword evidence="8" id="KW-1185">Reference proteome</keyword>
<evidence type="ECO:0000259" key="5">
    <source>
        <dbReference type="Pfam" id="PF01137"/>
    </source>
</evidence>
<dbReference type="CDD" id="cd00875">
    <property type="entry name" value="RNA_Cyclase_Class_I"/>
    <property type="match status" value="1"/>
</dbReference>
<dbReference type="AlphaFoldDB" id="A0A4P9ZYU8"/>
<dbReference type="InterPro" id="IPR000228">
    <property type="entry name" value="RNA3'_term_phos_cyc"/>
</dbReference>
<dbReference type="Gene3D" id="3.30.360.20">
    <property type="entry name" value="RNA 3'-terminal phosphate cyclase, insert domain"/>
    <property type="match status" value="1"/>
</dbReference>
<evidence type="ECO:0000313" key="8">
    <source>
        <dbReference type="Proteomes" id="UP000268162"/>
    </source>
</evidence>
<evidence type="ECO:0000256" key="4">
    <source>
        <dbReference type="ARBA" id="ARBA00023242"/>
    </source>
</evidence>
<protein>
    <submittedName>
        <fullName evidence="7">RNA 3'-terminal phosphate cyclase family protein</fullName>
    </submittedName>
</protein>
<accession>A0A4P9ZYU8</accession>
<dbReference type="PANTHER" id="PTHR11096">
    <property type="entry name" value="RNA 3' TERMINAL PHOSPHATE CYCLASE"/>
    <property type="match status" value="1"/>
</dbReference>
<feature type="domain" description="RNA 3'-terminal phosphate cyclase" evidence="5">
    <location>
        <begin position="8"/>
        <end position="334"/>
    </location>
</feature>
<keyword evidence="4" id="KW-0539">Nucleus</keyword>
<sequence>MSSTLVLKYEGHNYFRQRLVMATLAGRVVKIDKIRHQAERPGLEDFEASFLRLLDKISNGSTIDIGYTGTSMIYKPGILTGGKINHDCPSSRGIGYFLEALLVLAPFCKNPLTVRLTGVTSNDLDLSVDTLRTVALPQLLKFGVAEDAQLRIAKRGSAPLGGGEVHFSCPIANGVQPVQLVDEGRIKRIRGIIYSTRVAPEIPNRVVSSARSVLNRFIPDIYLYTDVFKGADAGRSSGYGISLVAESTTGALLSAEMAGSSDQPPEEFGRLAAKQLLKEIDRGGVFDSNTQWMALLMMVLSSEDVSKVRLGKLTEFTIQYLRDLKQMFGVTFKIKPDPATKTVLLTCVGTGYINIGKKRN</sequence>
<dbReference type="InterPro" id="IPR037136">
    <property type="entry name" value="RNA3'_phos_cyclase_dom_sf"/>
</dbReference>
<dbReference type="PROSITE" id="PS01287">
    <property type="entry name" value="RTC"/>
    <property type="match status" value="1"/>
</dbReference>
<dbReference type="OrthoDB" id="1911237at2759"/>
<organism evidence="7 8">
    <name type="scientific">Dimargaris cristalligena</name>
    <dbReference type="NCBI Taxonomy" id="215637"/>
    <lineage>
        <taxon>Eukaryota</taxon>
        <taxon>Fungi</taxon>
        <taxon>Fungi incertae sedis</taxon>
        <taxon>Zoopagomycota</taxon>
        <taxon>Kickxellomycotina</taxon>
        <taxon>Dimargaritomycetes</taxon>
        <taxon>Dimargaritales</taxon>
        <taxon>Dimargaritaceae</taxon>
        <taxon>Dimargaris</taxon>
    </lineage>
</organism>
<dbReference type="Gene3D" id="3.65.10.20">
    <property type="entry name" value="RNA 3'-terminal phosphate cyclase domain"/>
    <property type="match status" value="1"/>
</dbReference>
<proteinExistence type="inferred from homology"/>
<dbReference type="Proteomes" id="UP000268162">
    <property type="component" value="Unassembled WGS sequence"/>
</dbReference>
<dbReference type="NCBIfam" id="TIGR03400">
    <property type="entry name" value="18S_RNA_Rcl1p"/>
    <property type="match status" value="1"/>
</dbReference>
<evidence type="ECO:0000313" key="7">
    <source>
        <dbReference type="EMBL" id="RKP37960.1"/>
    </source>
</evidence>
<evidence type="ECO:0000259" key="6">
    <source>
        <dbReference type="Pfam" id="PF05189"/>
    </source>
</evidence>
<evidence type="ECO:0000256" key="1">
    <source>
        <dbReference type="ARBA" id="ARBA00004604"/>
    </source>
</evidence>
<reference evidence="8" key="1">
    <citation type="journal article" date="2018" name="Nat. Microbiol.">
        <title>Leveraging single-cell genomics to expand the fungal tree of life.</title>
        <authorList>
            <person name="Ahrendt S.R."/>
            <person name="Quandt C.A."/>
            <person name="Ciobanu D."/>
            <person name="Clum A."/>
            <person name="Salamov A."/>
            <person name="Andreopoulos B."/>
            <person name="Cheng J.F."/>
            <person name="Woyke T."/>
            <person name="Pelin A."/>
            <person name="Henrissat B."/>
            <person name="Reynolds N.K."/>
            <person name="Benny G.L."/>
            <person name="Smith M.E."/>
            <person name="James T.Y."/>
            <person name="Grigoriev I.V."/>
        </authorList>
    </citation>
    <scope>NUCLEOTIDE SEQUENCE [LARGE SCALE GENOMIC DNA]</scope>
    <source>
        <strain evidence="8">RSA 468</strain>
    </source>
</reference>
<gene>
    <name evidence="7" type="ORF">BJ085DRAFT_39219</name>
</gene>
<comment type="similarity">
    <text evidence="2">Belongs to the RNA 3'-terminal cyclase family. Type 2 subfamily.</text>
</comment>
<dbReference type="InterPro" id="IPR013792">
    <property type="entry name" value="RNA3'P_cycl/enolpyr_Trfase_a/b"/>
</dbReference>
<dbReference type="GO" id="GO:0000479">
    <property type="term" value="P:endonucleolytic cleavage of tricistronic rRNA transcript (SSU-rRNA, 5.8S rRNA, LSU-rRNA)"/>
    <property type="evidence" value="ECO:0007669"/>
    <property type="project" value="TreeGrafter"/>
</dbReference>
<dbReference type="InterPro" id="IPR013791">
    <property type="entry name" value="RNA3'-term_phos_cycl_insert"/>
</dbReference>
<dbReference type="Pfam" id="PF01137">
    <property type="entry name" value="RTC"/>
    <property type="match status" value="1"/>
</dbReference>
<dbReference type="SUPFAM" id="SSF55205">
    <property type="entry name" value="EPT/RTPC-like"/>
    <property type="match status" value="1"/>
</dbReference>
<dbReference type="PIRSF" id="PIRSF005378">
    <property type="entry name" value="RNA3'_term_phos_cycl_euk"/>
    <property type="match status" value="1"/>
</dbReference>
<dbReference type="GO" id="GO:0004521">
    <property type="term" value="F:RNA endonuclease activity"/>
    <property type="evidence" value="ECO:0007669"/>
    <property type="project" value="TreeGrafter"/>
</dbReference>
<evidence type="ECO:0000256" key="3">
    <source>
        <dbReference type="ARBA" id="ARBA00022517"/>
    </source>
</evidence>
<dbReference type="GO" id="GO:0005730">
    <property type="term" value="C:nucleolus"/>
    <property type="evidence" value="ECO:0007669"/>
    <property type="project" value="UniProtKB-SubCell"/>
</dbReference>
<dbReference type="PANTHER" id="PTHR11096:SF1">
    <property type="entry name" value="RNA 3'-TERMINAL PHOSPHATE CYCLASE-LIKE PROTEIN"/>
    <property type="match status" value="1"/>
</dbReference>
<name>A0A4P9ZYU8_9FUNG</name>
<feature type="domain" description="RNA 3'-terminal phosphate cyclase insert" evidence="6">
    <location>
        <begin position="181"/>
        <end position="280"/>
    </location>
</feature>
<dbReference type="InterPro" id="IPR036553">
    <property type="entry name" value="RPTC_insert"/>
</dbReference>
<comment type="subcellular location">
    <subcellularLocation>
        <location evidence="1">Nucleus</location>
        <location evidence="1">Nucleolus</location>
    </subcellularLocation>
</comment>
<dbReference type="Pfam" id="PF05189">
    <property type="entry name" value="RTC_insert"/>
    <property type="match status" value="1"/>
</dbReference>
<evidence type="ECO:0000256" key="2">
    <source>
        <dbReference type="ARBA" id="ARBA00007089"/>
    </source>
</evidence>